<feature type="non-terminal residue" evidence="1">
    <location>
        <position position="1"/>
    </location>
</feature>
<dbReference type="Proteomes" id="UP000831701">
    <property type="component" value="Chromosome 14"/>
</dbReference>
<sequence length="315" mass="34514">VPFGLASAPSAFQKIMSTILAGLPGVQAYLDDIICYGVNQQDHDANLRRVLHALNEAGLKLNMQKCKFNQTSLRFLGHTISKDGLHPDQDRVSAVADAPAPHDTSSLRSFLGLASWYKFTAACDTCPELTQLRRQIQAGWPQCKKNVAPELTPYFNVQDELAVDNSLVMRGTDRVVVPTSLRSRVVGLAHEGHQGIYNDKSAKTAPAPLTPVKLPDGLWEKVAIDIMGPFENATWDCCYIIALTDYYSKWPEVAFASTVTTENTKDHYVYVARISVATGAPPWSKRLVAGSARNGDVGPPSSRLTTRRKVHEGPV</sequence>
<organism evidence="1 2">
    <name type="scientific">Scortum barcoo</name>
    <name type="common">barcoo grunter</name>
    <dbReference type="NCBI Taxonomy" id="214431"/>
    <lineage>
        <taxon>Eukaryota</taxon>
        <taxon>Metazoa</taxon>
        <taxon>Chordata</taxon>
        <taxon>Craniata</taxon>
        <taxon>Vertebrata</taxon>
        <taxon>Euteleostomi</taxon>
        <taxon>Actinopterygii</taxon>
        <taxon>Neopterygii</taxon>
        <taxon>Teleostei</taxon>
        <taxon>Neoteleostei</taxon>
        <taxon>Acanthomorphata</taxon>
        <taxon>Eupercaria</taxon>
        <taxon>Centrarchiformes</taxon>
        <taxon>Terapontoidei</taxon>
        <taxon>Terapontidae</taxon>
        <taxon>Scortum</taxon>
    </lineage>
</organism>
<protein>
    <submittedName>
        <fullName evidence="1">Uncharacterized protein</fullName>
    </submittedName>
</protein>
<gene>
    <name evidence="1" type="ORF">L3Q82_011499</name>
</gene>
<name>A0ACB8W6P2_9TELE</name>
<dbReference type="EMBL" id="CM041544">
    <property type="protein sequence ID" value="KAI3362902.1"/>
    <property type="molecule type" value="Genomic_DNA"/>
</dbReference>
<evidence type="ECO:0000313" key="2">
    <source>
        <dbReference type="Proteomes" id="UP000831701"/>
    </source>
</evidence>
<accession>A0ACB8W6P2</accession>
<comment type="caution">
    <text evidence="1">The sequence shown here is derived from an EMBL/GenBank/DDBJ whole genome shotgun (WGS) entry which is preliminary data.</text>
</comment>
<evidence type="ECO:0000313" key="1">
    <source>
        <dbReference type="EMBL" id="KAI3362902.1"/>
    </source>
</evidence>
<reference evidence="1" key="1">
    <citation type="submission" date="2022-04" db="EMBL/GenBank/DDBJ databases">
        <title>Jade perch genome.</title>
        <authorList>
            <person name="Chao B."/>
        </authorList>
    </citation>
    <scope>NUCLEOTIDE SEQUENCE</scope>
    <source>
        <strain evidence="1">CB-2022</strain>
    </source>
</reference>
<proteinExistence type="predicted"/>
<keyword evidence="2" id="KW-1185">Reference proteome</keyword>